<dbReference type="SUPFAM" id="SSF53067">
    <property type="entry name" value="Actin-like ATPase domain"/>
    <property type="match status" value="2"/>
</dbReference>
<evidence type="ECO:0000313" key="1">
    <source>
        <dbReference type="EMBL" id="KAJ6245055.1"/>
    </source>
</evidence>
<reference evidence="1" key="1">
    <citation type="submission" date="2022-08" db="EMBL/GenBank/DDBJ databases">
        <title>Novel sulfate-reducing endosymbionts in the free-living metamonad Anaeramoeba.</title>
        <authorList>
            <person name="Jerlstrom-Hultqvist J."/>
            <person name="Cepicka I."/>
            <person name="Gallot-Lavallee L."/>
            <person name="Salas-Leiva D."/>
            <person name="Curtis B.A."/>
            <person name="Zahonova K."/>
            <person name="Pipaliya S."/>
            <person name="Dacks J."/>
            <person name="Roger A.J."/>
        </authorList>
    </citation>
    <scope>NUCLEOTIDE SEQUENCE</scope>
    <source>
        <strain evidence="1">Schooner1</strain>
    </source>
</reference>
<protein>
    <submittedName>
        <fullName evidence="1">Alpha kinase/elongation factor 2 kinase</fullName>
    </submittedName>
</protein>
<dbReference type="Gene3D" id="3.30.420.40">
    <property type="match status" value="1"/>
</dbReference>
<organism evidence="1 2">
    <name type="scientific">Anaeramoeba flamelloides</name>
    <dbReference type="NCBI Taxonomy" id="1746091"/>
    <lineage>
        <taxon>Eukaryota</taxon>
        <taxon>Metamonada</taxon>
        <taxon>Anaeramoebidae</taxon>
        <taxon>Anaeramoeba</taxon>
    </lineage>
</organism>
<proteinExistence type="predicted"/>
<sequence>MDPNQNLRCVVCIDFGTARTGAAYTITTINTLSQNWANQEAIRLILDPRDQSYNKVPTIVLFETNEYRLLKQPAVKFGKNAFNYYDRLQSSKWKHYELFQYFKLSLDNIKTNNPSIFSLKGNEYKIIDVLAGLFMFIKNQLVFSMTNSGYGSLLNHCKWVLTIPLIWDKRIIQIMRTAAFEGGLIKSLDSKNIIFEYEPEAVGLFFRETANKTFTKKPFLVIDAGGGTIDISLIKQKFDKNNQPKGFKIMMTPKSGKYGSMFINDEFIKYFEEWINFDDKKDFLDLQNNSYFAKLINTFNMQKESISHNQCTSEDEILLEISQKLIKAILGRSKKTFQDLTKEFNEKLRKSNRDQMKWDEDEDTFIITGKQMKMFFKKALAPFVFNLRKIINLQLFQDEVDLVVCSGGLSNSIIFQNLIRKELQNTSIQVSFSENASCAVILGGIRLGLNPKIILSRRSPFTYGIVITEKFNSKKHKQNKKIINQINQFNSEMLCKDVIMPLCFFGQKIKNSDKFEANLIPLYDDQLWNTFQLVRSRSQKWEYQGETKYLDDDEIELFAKIHFLIPDTNKTRTEKEIKVNFELSGAELLFSACYLNNPKIQIQTRINFNSNTFSFTNKCHTLFFLENSVLMKRLQILPPQKTIFAKNKKLNNFLGAIFDSLLQYMRERINLNSNDTFSVCLFNSEKDLIIDNQQNIENISLKLQDQAIVPENQKKINSDWSCCLEIMYDFFENFNLKNCSLVIIFISSTPSYGDNKKFKSQIFKFLTKYKFSLHTVSFTDIVRPQMENRLKHLAHIGKGNFFQCLTYNSLASSLKTLAGKPSVY</sequence>
<keyword evidence="2" id="KW-1185">Reference proteome</keyword>
<accession>A0ABQ8YKE7</accession>
<dbReference type="PANTHER" id="PTHR14187:SF5">
    <property type="entry name" value="HEAT SHOCK 70 KDA PROTEIN 12A"/>
    <property type="match status" value="1"/>
</dbReference>
<dbReference type="InterPro" id="IPR043129">
    <property type="entry name" value="ATPase_NBD"/>
</dbReference>
<dbReference type="GO" id="GO:0016301">
    <property type="term" value="F:kinase activity"/>
    <property type="evidence" value="ECO:0007669"/>
    <property type="project" value="UniProtKB-KW"/>
</dbReference>
<keyword evidence="1" id="KW-0418">Kinase</keyword>
<dbReference type="PANTHER" id="PTHR14187">
    <property type="entry name" value="ALPHA KINASE/ELONGATION FACTOR 2 KINASE"/>
    <property type="match status" value="1"/>
</dbReference>
<comment type="caution">
    <text evidence="1">The sequence shown here is derived from an EMBL/GenBank/DDBJ whole genome shotgun (WGS) entry which is preliminary data.</text>
</comment>
<dbReference type="Proteomes" id="UP001150062">
    <property type="component" value="Unassembled WGS sequence"/>
</dbReference>
<dbReference type="EMBL" id="JAOAOG010000155">
    <property type="protein sequence ID" value="KAJ6245055.1"/>
    <property type="molecule type" value="Genomic_DNA"/>
</dbReference>
<evidence type="ECO:0000313" key="2">
    <source>
        <dbReference type="Proteomes" id="UP001150062"/>
    </source>
</evidence>
<name>A0ABQ8YKE7_9EUKA</name>
<gene>
    <name evidence="1" type="ORF">M0813_20767</name>
</gene>
<keyword evidence="1" id="KW-0808">Transferase</keyword>
<dbReference type="InterPro" id="IPR036465">
    <property type="entry name" value="vWFA_dom_sf"/>
</dbReference>
<dbReference type="SUPFAM" id="SSF53300">
    <property type="entry name" value="vWA-like"/>
    <property type="match status" value="1"/>
</dbReference>